<dbReference type="OrthoDB" id="542013at2759"/>
<evidence type="ECO:0000313" key="2">
    <source>
        <dbReference type="Proteomes" id="UP000541444"/>
    </source>
</evidence>
<organism evidence="1 2">
    <name type="scientific">Kingdonia uniflora</name>
    <dbReference type="NCBI Taxonomy" id="39325"/>
    <lineage>
        <taxon>Eukaryota</taxon>
        <taxon>Viridiplantae</taxon>
        <taxon>Streptophyta</taxon>
        <taxon>Embryophyta</taxon>
        <taxon>Tracheophyta</taxon>
        <taxon>Spermatophyta</taxon>
        <taxon>Magnoliopsida</taxon>
        <taxon>Ranunculales</taxon>
        <taxon>Circaeasteraceae</taxon>
        <taxon>Kingdonia</taxon>
    </lineage>
</organism>
<reference evidence="1 2" key="1">
    <citation type="journal article" date="2020" name="IScience">
        <title>Genome Sequencing of the Endangered Kingdonia uniflora (Circaeasteraceae, Ranunculales) Reveals Potential Mechanisms of Evolutionary Specialization.</title>
        <authorList>
            <person name="Sun Y."/>
            <person name="Deng T."/>
            <person name="Zhang A."/>
            <person name="Moore M.J."/>
            <person name="Landis J.B."/>
            <person name="Lin N."/>
            <person name="Zhang H."/>
            <person name="Zhang X."/>
            <person name="Huang J."/>
            <person name="Zhang X."/>
            <person name="Sun H."/>
            <person name="Wang H."/>
        </authorList>
    </citation>
    <scope>NUCLEOTIDE SEQUENCE [LARGE SCALE GENOMIC DNA]</scope>
    <source>
        <strain evidence="1">TB1705</strain>
        <tissue evidence="1">Leaf</tissue>
    </source>
</reference>
<comment type="caution">
    <text evidence="1">The sequence shown here is derived from an EMBL/GenBank/DDBJ whole genome shotgun (WGS) entry which is preliminary data.</text>
</comment>
<dbReference type="Proteomes" id="UP000541444">
    <property type="component" value="Unassembled WGS sequence"/>
</dbReference>
<dbReference type="EMBL" id="JACGCM010001717">
    <property type="protein sequence ID" value="KAF6151064.1"/>
    <property type="molecule type" value="Genomic_DNA"/>
</dbReference>
<keyword evidence="2" id="KW-1185">Reference proteome</keyword>
<protein>
    <submittedName>
        <fullName evidence="1">Uncharacterized protein</fullName>
    </submittedName>
</protein>
<proteinExistence type="predicted"/>
<evidence type="ECO:0000313" key="1">
    <source>
        <dbReference type="EMBL" id="KAF6151064.1"/>
    </source>
</evidence>
<accession>A0A7J7M8F3</accession>
<dbReference type="AlphaFoldDB" id="A0A7J7M8F3"/>
<sequence length="152" mass="16882">MKAGEGRAGAIENPFEVDGLKNSYVPSRIVNATSFTHRCVPSMQLDEETLTGKYSSAPKQYQCAQVYEHSKSLAPPKKSKVKLYCVFQETSGKYFFGGRGRTIRSSAVLYDTKLSEELWTISSIRCFYNSSLNSRRILLETSIGGDDPSMSA</sequence>
<gene>
    <name evidence="1" type="ORF">GIB67_042399</name>
</gene>
<name>A0A7J7M8F3_9MAGN</name>